<dbReference type="GO" id="GO:0016020">
    <property type="term" value="C:membrane"/>
    <property type="evidence" value="ECO:0007669"/>
    <property type="project" value="TreeGrafter"/>
</dbReference>
<evidence type="ECO:0000256" key="3">
    <source>
        <dbReference type="SAM" id="MobiDB-lite"/>
    </source>
</evidence>
<dbReference type="InterPro" id="IPR027417">
    <property type="entry name" value="P-loop_NTPase"/>
</dbReference>
<dbReference type="GO" id="GO:0042626">
    <property type="term" value="F:ATPase-coupled transmembrane transporter activity"/>
    <property type="evidence" value="ECO:0007669"/>
    <property type="project" value="TreeGrafter"/>
</dbReference>
<keyword evidence="2" id="KW-0067">ATP-binding</keyword>
<evidence type="ECO:0000256" key="2">
    <source>
        <dbReference type="ARBA" id="ARBA00022840"/>
    </source>
</evidence>
<dbReference type="PANTHER" id="PTHR24223">
    <property type="entry name" value="ATP-BINDING CASSETTE SUB-FAMILY C"/>
    <property type="match status" value="1"/>
</dbReference>
<feature type="compositionally biased region" description="Low complexity" evidence="3">
    <location>
        <begin position="121"/>
        <end position="135"/>
    </location>
</feature>
<dbReference type="GO" id="GO:0005524">
    <property type="term" value="F:ATP binding"/>
    <property type="evidence" value="ECO:0007669"/>
    <property type="project" value="UniProtKB-KW"/>
</dbReference>
<dbReference type="Proteomes" id="UP000825438">
    <property type="component" value="Chromosome VI"/>
</dbReference>
<dbReference type="SUPFAM" id="SSF52540">
    <property type="entry name" value="P-loop containing nucleoside triphosphate hydrolases"/>
    <property type="match status" value="1"/>
</dbReference>
<evidence type="ECO:0000256" key="1">
    <source>
        <dbReference type="ARBA" id="ARBA00022741"/>
    </source>
</evidence>
<name>A0A8F2W446_CANAR</name>
<reference evidence="5" key="1">
    <citation type="submission" date="2021-06" db="EMBL/GenBank/DDBJ databases">
        <title>Candida auris outbreak in lebanese hospital.</title>
        <authorList>
            <person name="Finianos M."/>
        </authorList>
    </citation>
    <scope>NUCLEOTIDE SEQUENCE</scope>
    <source>
        <strain evidence="5">CA7LBN</strain>
    </source>
</reference>
<accession>A0A8F2W446</accession>
<feature type="domain" description="ABC transporter" evidence="4">
    <location>
        <begin position="160"/>
        <end position="260"/>
    </location>
</feature>
<sequence length="260" mass="27754">MIICETTASDGALTTKTSVLTEPPPQRSDIKGSRSKIIESIPDGSKTVVEPICADSCDWNHASVESVGNSFSVTIAGLSVKSSEWKVPPHTTIAETAAGVVVYPDESTMVTHLTALGVSSSSSSAAHRPLGSSSSARGENPSESLDIQEGSAYSQTYDLKWIHGEVLVDGVDVRDGELRELKSRFAVIPQDAFVFRGTLRQNIDCLGEHSDEVIWAAVKEANLSRKVDTVQHGLDSKVAEGGTNFSGEQRKLLCLARALL</sequence>
<dbReference type="AlphaFoldDB" id="A0A8F2W446"/>
<dbReference type="InterPro" id="IPR050173">
    <property type="entry name" value="ABC_transporter_C-like"/>
</dbReference>
<protein>
    <recommendedName>
        <fullName evidence="4">ABC transporter domain-containing protein</fullName>
    </recommendedName>
</protein>
<dbReference type="InterPro" id="IPR003439">
    <property type="entry name" value="ABC_transporter-like_ATP-bd"/>
</dbReference>
<dbReference type="Pfam" id="PF00005">
    <property type="entry name" value="ABC_tran"/>
    <property type="match status" value="1"/>
</dbReference>
<gene>
    <name evidence="5" type="ORF">CA7LBN_004246</name>
</gene>
<organism evidence="5">
    <name type="scientific">Candidozyma auris</name>
    <name type="common">Yeast</name>
    <name type="synonym">Candida auris</name>
    <dbReference type="NCBI Taxonomy" id="498019"/>
    <lineage>
        <taxon>Eukaryota</taxon>
        <taxon>Fungi</taxon>
        <taxon>Dikarya</taxon>
        <taxon>Ascomycota</taxon>
        <taxon>Saccharomycotina</taxon>
        <taxon>Pichiomycetes</taxon>
        <taxon>Metschnikowiaceae</taxon>
        <taxon>Candidozyma</taxon>
    </lineage>
</organism>
<evidence type="ECO:0000259" key="4">
    <source>
        <dbReference type="Pfam" id="PF00005"/>
    </source>
</evidence>
<proteinExistence type="predicted"/>
<feature type="region of interest" description="Disordered" evidence="3">
    <location>
        <begin position="121"/>
        <end position="148"/>
    </location>
</feature>
<dbReference type="GO" id="GO:0016887">
    <property type="term" value="F:ATP hydrolysis activity"/>
    <property type="evidence" value="ECO:0007669"/>
    <property type="project" value="InterPro"/>
</dbReference>
<dbReference type="Gene3D" id="3.40.50.300">
    <property type="entry name" value="P-loop containing nucleotide triphosphate hydrolases"/>
    <property type="match status" value="1"/>
</dbReference>
<keyword evidence="1" id="KW-0547">Nucleotide-binding</keyword>
<dbReference type="EMBL" id="CP076754">
    <property type="protein sequence ID" value="QWW25359.1"/>
    <property type="molecule type" value="Genomic_DNA"/>
</dbReference>
<evidence type="ECO:0000313" key="5">
    <source>
        <dbReference type="EMBL" id="QWW25359.1"/>
    </source>
</evidence>